<name>W2VNG3_PHYNI</name>
<reference evidence="1 2" key="1">
    <citation type="submission" date="2013-11" db="EMBL/GenBank/DDBJ databases">
        <title>The Genome Sequence of Phytophthora parasitica CJ01A1.</title>
        <authorList>
            <consortium name="The Broad Institute Genomics Platform"/>
            <person name="Russ C."/>
            <person name="Tyler B."/>
            <person name="Panabieres F."/>
            <person name="Shan W."/>
            <person name="Tripathy S."/>
            <person name="Grunwald N."/>
            <person name="Machado M."/>
            <person name="Johnson C.S."/>
            <person name="Walker B."/>
            <person name="Young S.K."/>
            <person name="Zeng Q."/>
            <person name="Gargeya S."/>
            <person name="Fitzgerald M."/>
            <person name="Haas B."/>
            <person name="Abouelleil A."/>
            <person name="Allen A.W."/>
            <person name="Alvarado L."/>
            <person name="Arachchi H.M."/>
            <person name="Berlin A.M."/>
            <person name="Chapman S.B."/>
            <person name="Gainer-Dewar J."/>
            <person name="Goldberg J."/>
            <person name="Griggs A."/>
            <person name="Gujja S."/>
            <person name="Hansen M."/>
            <person name="Howarth C."/>
            <person name="Imamovic A."/>
            <person name="Ireland A."/>
            <person name="Larimer J."/>
            <person name="McCowan C."/>
            <person name="Murphy C."/>
            <person name="Pearson M."/>
            <person name="Poon T.W."/>
            <person name="Priest M."/>
            <person name="Roberts A."/>
            <person name="Saif S."/>
            <person name="Shea T."/>
            <person name="Sisk P."/>
            <person name="Sykes S."/>
            <person name="Wortman J."/>
            <person name="Nusbaum C."/>
            <person name="Birren B."/>
        </authorList>
    </citation>
    <scope>NUCLEOTIDE SEQUENCE [LARGE SCALE GENOMIC DNA]</scope>
    <source>
        <strain evidence="1 2">CJ01A1</strain>
    </source>
</reference>
<dbReference type="EMBL" id="ANIX01004930">
    <property type="protein sequence ID" value="ETO99906.1"/>
    <property type="molecule type" value="Genomic_DNA"/>
</dbReference>
<proteinExistence type="predicted"/>
<accession>W2VNG3</accession>
<evidence type="ECO:0008006" key="3">
    <source>
        <dbReference type="Google" id="ProtNLM"/>
    </source>
</evidence>
<protein>
    <recommendedName>
        <fullName evidence="3">PiggyBac transposable element-derived protein 4 C-terminal zinc-ribbon domain-containing protein</fullName>
    </recommendedName>
</protein>
<sequence>MRRLYVNLLNETSVDLMGGDELAALLAEPLPARAHTLEHTGELNGSKRRQWLCKVCSPYAGTGVRSFETSYFCVTCSAAKKGRVTLCNKTRRLQHGSTLTCNEVWHQQKSGISSG</sequence>
<evidence type="ECO:0000313" key="1">
    <source>
        <dbReference type="EMBL" id="ETO99906.1"/>
    </source>
</evidence>
<organism evidence="1 2">
    <name type="scientific">Phytophthora nicotianae CJ01A1</name>
    <dbReference type="NCBI Taxonomy" id="1317063"/>
    <lineage>
        <taxon>Eukaryota</taxon>
        <taxon>Sar</taxon>
        <taxon>Stramenopiles</taxon>
        <taxon>Oomycota</taxon>
        <taxon>Peronosporomycetes</taxon>
        <taxon>Peronosporales</taxon>
        <taxon>Peronosporaceae</taxon>
        <taxon>Phytophthora</taxon>
    </lineage>
</organism>
<comment type="caution">
    <text evidence="1">The sequence shown here is derived from an EMBL/GenBank/DDBJ whole genome shotgun (WGS) entry which is preliminary data.</text>
</comment>
<dbReference type="AlphaFoldDB" id="W2VNG3"/>
<gene>
    <name evidence="1" type="ORF">F441_22670</name>
</gene>
<dbReference type="OrthoDB" id="94424at2759"/>
<evidence type="ECO:0000313" key="2">
    <source>
        <dbReference type="Proteomes" id="UP000018958"/>
    </source>
</evidence>
<dbReference type="Proteomes" id="UP000018958">
    <property type="component" value="Unassembled WGS sequence"/>
</dbReference>